<keyword evidence="4" id="KW-1003">Cell membrane</keyword>
<dbReference type="InterPro" id="IPR003593">
    <property type="entry name" value="AAA+_ATPase"/>
</dbReference>
<dbReference type="RefSeq" id="WP_203355671.1">
    <property type="nucleotide sequence ID" value="NZ_CP069127.1"/>
</dbReference>
<dbReference type="EMBL" id="CP069127">
    <property type="protein sequence ID" value="QRG68672.1"/>
    <property type="molecule type" value="Genomic_DNA"/>
</dbReference>
<feature type="domain" description="ABC transporter" evidence="8">
    <location>
        <begin position="5"/>
        <end position="255"/>
    </location>
</feature>
<name>A0ABX7FR74_BRECH</name>
<keyword evidence="10" id="KW-1185">Reference proteome</keyword>
<gene>
    <name evidence="9" type="ORF">JNE38_05845</name>
</gene>
<keyword evidence="7" id="KW-0472">Membrane</keyword>
<dbReference type="NCBIfam" id="TIGR01727">
    <property type="entry name" value="oligo_HPY"/>
    <property type="match status" value="1"/>
</dbReference>
<dbReference type="PROSITE" id="PS50893">
    <property type="entry name" value="ABC_TRANSPORTER_2"/>
    <property type="match status" value="1"/>
</dbReference>
<evidence type="ECO:0000259" key="8">
    <source>
        <dbReference type="PROSITE" id="PS50893"/>
    </source>
</evidence>
<dbReference type="Proteomes" id="UP000596248">
    <property type="component" value="Chromosome"/>
</dbReference>
<dbReference type="CDD" id="cd03257">
    <property type="entry name" value="ABC_NikE_OppD_transporters"/>
    <property type="match status" value="1"/>
</dbReference>
<evidence type="ECO:0000256" key="7">
    <source>
        <dbReference type="ARBA" id="ARBA00023136"/>
    </source>
</evidence>
<evidence type="ECO:0000313" key="9">
    <source>
        <dbReference type="EMBL" id="QRG68672.1"/>
    </source>
</evidence>
<dbReference type="PANTHER" id="PTHR43297:SF2">
    <property type="entry name" value="DIPEPTIDE TRANSPORT ATP-BINDING PROTEIN DPPD"/>
    <property type="match status" value="1"/>
</dbReference>
<dbReference type="InterPro" id="IPR013563">
    <property type="entry name" value="Oligopep_ABC_C"/>
</dbReference>
<evidence type="ECO:0000256" key="6">
    <source>
        <dbReference type="ARBA" id="ARBA00022840"/>
    </source>
</evidence>
<dbReference type="InterPro" id="IPR017871">
    <property type="entry name" value="ABC_transporter-like_CS"/>
</dbReference>
<dbReference type="SUPFAM" id="SSF52540">
    <property type="entry name" value="P-loop containing nucleoside triphosphate hydrolases"/>
    <property type="match status" value="1"/>
</dbReference>
<keyword evidence="3" id="KW-0813">Transport</keyword>
<evidence type="ECO:0000256" key="3">
    <source>
        <dbReference type="ARBA" id="ARBA00022448"/>
    </source>
</evidence>
<evidence type="ECO:0000256" key="1">
    <source>
        <dbReference type="ARBA" id="ARBA00004202"/>
    </source>
</evidence>
<comment type="similarity">
    <text evidence="2">Belongs to the ABC transporter superfamily.</text>
</comment>
<proteinExistence type="inferred from homology"/>
<keyword evidence="5" id="KW-0547">Nucleotide-binding</keyword>
<evidence type="ECO:0000256" key="4">
    <source>
        <dbReference type="ARBA" id="ARBA00022475"/>
    </source>
</evidence>
<dbReference type="InterPro" id="IPR050388">
    <property type="entry name" value="ABC_Ni/Peptide_Import"/>
</dbReference>
<accession>A0ABX7FR74</accession>
<dbReference type="Pfam" id="PF08352">
    <property type="entry name" value="oligo_HPY"/>
    <property type="match status" value="1"/>
</dbReference>
<evidence type="ECO:0000256" key="2">
    <source>
        <dbReference type="ARBA" id="ARBA00005417"/>
    </source>
</evidence>
<dbReference type="InterPro" id="IPR003439">
    <property type="entry name" value="ABC_transporter-like_ATP-bd"/>
</dbReference>
<dbReference type="GO" id="GO:0005524">
    <property type="term" value="F:ATP binding"/>
    <property type="evidence" value="ECO:0007669"/>
    <property type="project" value="UniProtKB-KW"/>
</dbReference>
<dbReference type="Pfam" id="PF00005">
    <property type="entry name" value="ABC_tran"/>
    <property type="match status" value="1"/>
</dbReference>
<protein>
    <submittedName>
        <fullName evidence="9">ABC transporter ATP-binding protein</fullName>
    </submittedName>
</protein>
<sequence>MKPLLEVDQLRVSFRTYGGEVQAVRGVSFSVREGETLAIVGESGCGKSVTARALMGMIPRSGQVKSGSIRYRGNELTRLTKQEWRQVRGSQIGMIFQDPMTSLNPTMKIGQQIAEGLIKHRKQAKAQAREEAQKLLEKVGISEAARRYEQYPHELSGGMRQRVGIAMALACHPQLIIADEPTTALDVTIQAQILRLMKELQEQLNTSIILITHDLGVVAELADHVAVMYAGVVVESGRVEEIFDNPRHPYTQGLLQSVPRLLAGKQERLIPIEGTPPDLFRPPAGCPFAARCQFAMEICLEHMPLAESFSERHEASCWLNDPRAQRAGAWIAAGRETHV</sequence>
<keyword evidence="6 9" id="KW-0067">ATP-binding</keyword>
<evidence type="ECO:0000313" key="10">
    <source>
        <dbReference type="Proteomes" id="UP000596248"/>
    </source>
</evidence>
<evidence type="ECO:0000256" key="5">
    <source>
        <dbReference type="ARBA" id="ARBA00022741"/>
    </source>
</evidence>
<dbReference type="SMART" id="SM00382">
    <property type="entry name" value="AAA"/>
    <property type="match status" value="1"/>
</dbReference>
<dbReference type="PROSITE" id="PS00211">
    <property type="entry name" value="ABC_TRANSPORTER_1"/>
    <property type="match status" value="1"/>
</dbReference>
<dbReference type="Gene3D" id="3.40.50.300">
    <property type="entry name" value="P-loop containing nucleotide triphosphate hydrolases"/>
    <property type="match status" value="1"/>
</dbReference>
<dbReference type="InterPro" id="IPR027417">
    <property type="entry name" value="P-loop_NTPase"/>
</dbReference>
<dbReference type="PANTHER" id="PTHR43297">
    <property type="entry name" value="OLIGOPEPTIDE TRANSPORT ATP-BINDING PROTEIN APPD"/>
    <property type="match status" value="1"/>
</dbReference>
<reference evidence="9 10" key="1">
    <citation type="submission" date="2021-01" db="EMBL/GenBank/DDBJ databases">
        <title>Identification of strong promoters based on the transcriptome of Brevibacillus choshinensis.</title>
        <authorList>
            <person name="Yao D."/>
            <person name="Zhang K."/>
            <person name="Wu J."/>
        </authorList>
    </citation>
    <scope>NUCLEOTIDE SEQUENCE [LARGE SCALE GENOMIC DNA]</scope>
    <source>
        <strain evidence="9 10">HPD31-SP3</strain>
    </source>
</reference>
<comment type="subcellular location">
    <subcellularLocation>
        <location evidence="1">Cell membrane</location>
        <topology evidence="1">Peripheral membrane protein</topology>
    </subcellularLocation>
</comment>
<organism evidence="9 10">
    <name type="scientific">Brevibacillus choshinensis</name>
    <dbReference type="NCBI Taxonomy" id="54911"/>
    <lineage>
        <taxon>Bacteria</taxon>
        <taxon>Bacillati</taxon>
        <taxon>Bacillota</taxon>
        <taxon>Bacilli</taxon>
        <taxon>Bacillales</taxon>
        <taxon>Paenibacillaceae</taxon>
        <taxon>Brevibacillus</taxon>
    </lineage>
</organism>